<dbReference type="AlphaFoldDB" id="A0A1F5RCG4"/>
<evidence type="ECO:0000313" key="5">
    <source>
        <dbReference type="EMBL" id="OGF12159.1"/>
    </source>
</evidence>
<evidence type="ECO:0000256" key="4">
    <source>
        <dbReference type="ARBA" id="ARBA00022801"/>
    </source>
</evidence>
<dbReference type="GO" id="GO:0016485">
    <property type="term" value="P:protein processing"/>
    <property type="evidence" value="ECO:0007669"/>
    <property type="project" value="TreeGrafter"/>
</dbReference>
<dbReference type="PANTHER" id="PTHR30302:SF1">
    <property type="entry name" value="HYDROGENASE 2 MATURATION PROTEASE"/>
    <property type="match status" value="1"/>
</dbReference>
<proteinExistence type="inferred from homology"/>
<comment type="caution">
    <text evidence="5">The sequence shown here is derived from an EMBL/GenBank/DDBJ whole genome shotgun (WGS) entry which is preliminary data.</text>
</comment>
<organism evidence="5 6">
    <name type="scientific">Candidatus Edwardsbacteria bacterium GWF2_54_11</name>
    <dbReference type="NCBI Taxonomy" id="1817851"/>
    <lineage>
        <taxon>Bacteria</taxon>
        <taxon>Candidatus Edwardsiibacteriota</taxon>
    </lineage>
</organism>
<dbReference type="EMBL" id="MFFM01000034">
    <property type="protein sequence ID" value="OGF12159.1"/>
    <property type="molecule type" value="Genomic_DNA"/>
</dbReference>
<dbReference type="GO" id="GO:0008047">
    <property type="term" value="F:enzyme activator activity"/>
    <property type="evidence" value="ECO:0007669"/>
    <property type="project" value="InterPro"/>
</dbReference>
<dbReference type="InterPro" id="IPR000671">
    <property type="entry name" value="Peptidase_A31"/>
</dbReference>
<accession>A0A1F5RCG4</accession>
<dbReference type="Pfam" id="PF01750">
    <property type="entry name" value="HycI"/>
    <property type="match status" value="1"/>
</dbReference>
<evidence type="ECO:0000256" key="1">
    <source>
        <dbReference type="ARBA" id="ARBA00006814"/>
    </source>
</evidence>
<keyword evidence="3" id="KW-0064">Aspartyl protease</keyword>
<name>A0A1F5RCG4_9BACT</name>
<dbReference type="GO" id="GO:0004190">
    <property type="term" value="F:aspartic-type endopeptidase activity"/>
    <property type="evidence" value="ECO:0007669"/>
    <property type="project" value="UniProtKB-KW"/>
</dbReference>
<evidence type="ECO:0000256" key="3">
    <source>
        <dbReference type="ARBA" id="ARBA00022750"/>
    </source>
</evidence>
<dbReference type="InterPro" id="IPR023430">
    <property type="entry name" value="Pept_HybD-like_dom_sf"/>
</dbReference>
<dbReference type="PRINTS" id="PR00446">
    <property type="entry name" value="HYDRGNUPTAKE"/>
</dbReference>
<reference evidence="5 6" key="1">
    <citation type="journal article" date="2016" name="Nat. Commun.">
        <title>Thousands of microbial genomes shed light on interconnected biogeochemical processes in an aquifer system.</title>
        <authorList>
            <person name="Anantharaman K."/>
            <person name="Brown C.T."/>
            <person name="Hug L.A."/>
            <person name="Sharon I."/>
            <person name="Castelle C.J."/>
            <person name="Probst A.J."/>
            <person name="Thomas B.C."/>
            <person name="Singh A."/>
            <person name="Wilkins M.J."/>
            <person name="Karaoz U."/>
            <person name="Brodie E.L."/>
            <person name="Williams K.H."/>
            <person name="Hubbard S.S."/>
            <person name="Banfield J.F."/>
        </authorList>
    </citation>
    <scope>NUCLEOTIDE SEQUENCE [LARGE SCALE GENOMIC DNA]</scope>
</reference>
<keyword evidence="4" id="KW-0378">Hydrolase</keyword>
<dbReference type="SUPFAM" id="SSF53163">
    <property type="entry name" value="HybD-like"/>
    <property type="match status" value="1"/>
</dbReference>
<comment type="similarity">
    <text evidence="1">Belongs to the peptidase A31 family.</text>
</comment>
<protein>
    <recommendedName>
        <fullName evidence="7">Hydrogenase maturation peptidase HycI</fullName>
    </recommendedName>
</protein>
<evidence type="ECO:0000256" key="2">
    <source>
        <dbReference type="ARBA" id="ARBA00022670"/>
    </source>
</evidence>
<gene>
    <name evidence="5" type="ORF">A2024_04010</name>
</gene>
<dbReference type="PANTHER" id="PTHR30302">
    <property type="entry name" value="HYDROGENASE 1 MATURATION PROTEASE"/>
    <property type="match status" value="1"/>
</dbReference>
<dbReference type="NCBIfam" id="TIGR00072">
    <property type="entry name" value="hydrog_prot"/>
    <property type="match status" value="1"/>
</dbReference>
<keyword evidence="2" id="KW-0645">Protease</keyword>
<sequence>MPDLFEYLGSLNSDSLMVGVGNVLRGDDGFGPELVKNLSGKTEINLLDGGETPEDLLDQIVQTAPARLVIADAVALGGMPGDAALLESDQLGKRIAVSTHNLSLLMFIKYLKEKLPELDIKILGVQPRNIDFGKGLSTEVRKTIDNLAGIIAGR</sequence>
<dbReference type="Proteomes" id="UP000177230">
    <property type="component" value="Unassembled WGS sequence"/>
</dbReference>
<evidence type="ECO:0008006" key="7">
    <source>
        <dbReference type="Google" id="ProtNLM"/>
    </source>
</evidence>
<evidence type="ECO:0000313" key="6">
    <source>
        <dbReference type="Proteomes" id="UP000177230"/>
    </source>
</evidence>
<dbReference type="Gene3D" id="3.40.50.1450">
    <property type="entry name" value="HybD-like"/>
    <property type="match status" value="1"/>
</dbReference>